<evidence type="ECO:0000313" key="2">
    <source>
        <dbReference type="Proteomes" id="UP000000768"/>
    </source>
</evidence>
<reference evidence="1 2" key="1">
    <citation type="journal article" date="2009" name="Nature">
        <title>The Sorghum bicolor genome and the diversification of grasses.</title>
        <authorList>
            <person name="Paterson A.H."/>
            <person name="Bowers J.E."/>
            <person name="Bruggmann R."/>
            <person name="Dubchak I."/>
            <person name="Grimwood J."/>
            <person name="Gundlach H."/>
            <person name="Haberer G."/>
            <person name="Hellsten U."/>
            <person name="Mitros T."/>
            <person name="Poliakov A."/>
            <person name="Schmutz J."/>
            <person name="Spannagl M."/>
            <person name="Tang H."/>
            <person name="Wang X."/>
            <person name="Wicker T."/>
            <person name="Bharti A.K."/>
            <person name="Chapman J."/>
            <person name="Feltus F.A."/>
            <person name="Gowik U."/>
            <person name="Grigoriev I.V."/>
            <person name="Lyons E."/>
            <person name="Maher C.A."/>
            <person name="Martis M."/>
            <person name="Narechania A."/>
            <person name="Otillar R.P."/>
            <person name="Penning B.W."/>
            <person name="Salamov A.A."/>
            <person name="Wang Y."/>
            <person name="Zhang L."/>
            <person name="Carpita N.C."/>
            <person name="Freeling M."/>
            <person name="Gingle A.R."/>
            <person name="Hash C.T."/>
            <person name="Keller B."/>
            <person name="Klein P."/>
            <person name="Kresovich S."/>
            <person name="McCann M.C."/>
            <person name="Ming R."/>
            <person name="Peterson D.G."/>
            <person name="Mehboob-ur-Rahman"/>
            <person name="Ware D."/>
            <person name="Westhoff P."/>
            <person name="Mayer K.F."/>
            <person name="Messing J."/>
            <person name="Rokhsar D.S."/>
        </authorList>
    </citation>
    <scope>NUCLEOTIDE SEQUENCE [LARGE SCALE GENOMIC DNA]</scope>
    <source>
        <strain evidence="2">cv. BTx623</strain>
    </source>
</reference>
<proteinExistence type="predicted"/>
<accession>A0A1B6QM87</accession>
<dbReference type="EMBL" id="CM000760">
    <property type="protein sequence ID" value="KXG39031.1"/>
    <property type="molecule type" value="Genomic_DNA"/>
</dbReference>
<dbReference type="Gramene" id="KXG39031">
    <property type="protein sequence ID" value="KXG39031"/>
    <property type="gene ID" value="SORBI_3001G317500"/>
</dbReference>
<protein>
    <submittedName>
        <fullName evidence="1">Uncharacterized protein</fullName>
    </submittedName>
</protein>
<keyword evidence="2" id="KW-1185">Reference proteome</keyword>
<dbReference type="AlphaFoldDB" id="A0A1B6QM87"/>
<organism evidence="1 2">
    <name type="scientific">Sorghum bicolor</name>
    <name type="common">Sorghum</name>
    <name type="synonym">Sorghum vulgare</name>
    <dbReference type="NCBI Taxonomy" id="4558"/>
    <lineage>
        <taxon>Eukaryota</taxon>
        <taxon>Viridiplantae</taxon>
        <taxon>Streptophyta</taxon>
        <taxon>Embryophyta</taxon>
        <taxon>Tracheophyta</taxon>
        <taxon>Spermatophyta</taxon>
        <taxon>Magnoliopsida</taxon>
        <taxon>Liliopsida</taxon>
        <taxon>Poales</taxon>
        <taxon>Poaceae</taxon>
        <taxon>PACMAD clade</taxon>
        <taxon>Panicoideae</taxon>
        <taxon>Andropogonodae</taxon>
        <taxon>Andropogoneae</taxon>
        <taxon>Sorghinae</taxon>
        <taxon>Sorghum</taxon>
    </lineage>
</organism>
<reference evidence="2" key="2">
    <citation type="journal article" date="2018" name="Plant J.">
        <title>The Sorghum bicolor reference genome: improved assembly, gene annotations, a transcriptome atlas, and signatures of genome organization.</title>
        <authorList>
            <person name="McCormick R.F."/>
            <person name="Truong S.K."/>
            <person name="Sreedasyam A."/>
            <person name="Jenkins J."/>
            <person name="Shu S."/>
            <person name="Sims D."/>
            <person name="Kennedy M."/>
            <person name="Amirebrahimi M."/>
            <person name="Weers B.D."/>
            <person name="McKinley B."/>
            <person name="Mattison A."/>
            <person name="Morishige D.T."/>
            <person name="Grimwood J."/>
            <person name="Schmutz J."/>
            <person name="Mullet J.E."/>
        </authorList>
    </citation>
    <scope>NUCLEOTIDE SEQUENCE [LARGE SCALE GENOMIC DNA]</scope>
    <source>
        <strain evidence="2">cv. BTx623</strain>
    </source>
</reference>
<dbReference type="InParanoid" id="A0A1B6QM87"/>
<sequence>MEVHQLWICHGEGCPHLDLARKRLDVLGSDDSNSLDPQWWSVWRCLRVAWRVRRYQIREWICCWARGFFVFYRLIEVRILKGPPPLTS</sequence>
<gene>
    <name evidence="1" type="ORF">SORBI_3001G317500</name>
</gene>
<evidence type="ECO:0000313" key="1">
    <source>
        <dbReference type="EMBL" id="KXG39031.1"/>
    </source>
</evidence>
<dbReference type="Proteomes" id="UP000000768">
    <property type="component" value="Chromosome 1"/>
</dbReference>
<name>A0A1B6QM87_SORBI</name>